<dbReference type="GO" id="GO:0005886">
    <property type="term" value="C:plasma membrane"/>
    <property type="evidence" value="ECO:0007669"/>
    <property type="project" value="UniProtKB-SubCell"/>
</dbReference>
<keyword evidence="5 7" id="KW-1133">Transmembrane helix</keyword>
<comment type="similarity">
    <text evidence="7">Belongs to the binding-protein-dependent transport system permease family.</text>
</comment>
<dbReference type="PANTHER" id="PTHR43163:SF6">
    <property type="entry name" value="DIPEPTIDE TRANSPORT SYSTEM PERMEASE PROTEIN DPPB-RELATED"/>
    <property type="match status" value="1"/>
</dbReference>
<evidence type="ECO:0000259" key="8">
    <source>
        <dbReference type="PROSITE" id="PS50928"/>
    </source>
</evidence>
<dbReference type="GO" id="GO:0055085">
    <property type="term" value="P:transmembrane transport"/>
    <property type="evidence" value="ECO:0007669"/>
    <property type="project" value="InterPro"/>
</dbReference>
<dbReference type="SUPFAM" id="SSF161098">
    <property type="entry name" value="MetI-like"/>
    <property type="match status" value="1"/>
</dbReference>
<feature type="domain" description="ABC transmembrane type-1" evidence="8">
    <location>
        <begin position="94"/>
        <end position="291"/>
    </location>
</feature>
<dbReference type="RefSeq" id="WP_074991084.1">
    <property type="nucleotide sequence ID" value="NZ_CP058691.1"/>
</dbReference>
<evidence type="ECO:0000313" key="9">
    <source>
        <dbReference type="EMBL" id="QLH16572.1"/>
    </source>
</evidence>
<organism evidence="9 10">
    <name type="scientific">Paracoccus pantotrophus</name>
    <name type="common">Thiosphaera pantotropha</name>
    <dbReference type="NCBI Taxonomy" id="82367"/>
    <lineage>
        <taxon>Bacteria</taxon>
        <taxon>Pseudomonadati</taxon>
        <taxon>Pseudomonadota</taxon>
        <taxon>Alphaproteobacteria</taxon>
        <taxon>Rhodobacterales</taxon>
        <taxon>Paracoccaceae</taxon>
        <taxon>Paracoccus</taxon>
    </lineage>
</organism>
<protein>
    <submittedName>
        <fullName evidence="9">ABC transporter permease</fullName>
    </submittedName>
</protein>
<evidence type="ECO:0000256" key="3">
    <source>
        <dbReference type="ARBA" id="ARBA00022475"/>
    </source>
</evidence>
<evidence type="ECO:0000256" key="1">
    <source>
        <dbReference type="ARBA" id="ARBA00004651"/>
    </source>
</evidence>
<proteinExistence type="inferred from homology"/>
<dbReference type="CDD" id="cd06261">
    <property type="entry name" value="TM_PBP2"/>
    <property type="match status" value="1"/>
</dbReference>
<keyword evidence="2 7" id="KW-0813">Transport</keyword>
<keyword evidence="4 7" id="KW-0812">Transmembrane</keyword>
<evidence type="ECO:0000313" key="10">
    <source>
        <dbReference type="Proteomes" id="UP000509322"/>
    </source>
</evidence>
<keyword evidence="6 7" id="KW-0472">Membrane</keyword>
<feature type="transmembrane region" description="Helical" evidence="7">
    <location>
        <begin position="173"/>
        <end position="191"/>
    </location>
</feature>
<feature type="transmembrane region" description="Helical" evidence="7">
    <location>
        <begin position="12"/>
        <end position="31"/>
    </location>
</feature>
<dbReference type="EMBL" id="CP058691">
    <property type="protein sequence ID" value="QLH16572.1"/>
    <property type="molecule type" value="Genomic_DNA"/>
</dbReference>
<evidence type="ECO:0000256" key="7">
    <source>
        <dbReference type="RuleBase" id="RU363032"/>
    </source>
</evidence>
<reference evidence="9 10" key="1">
    <citation type="submission" date="2020-07" db="EMBL/GenBank/DDBJ databases">
        <title>The complete genome of Paracoccus pantotrophus ACCC 10489.</title>
        <authorList>
            <person name="Si Y."/>
        </authorList>
    </citation>
    <scope>NUCLEOTIDE SEQUENCE [LARGE SCALE GENOMIC DNA]</scope>
    <source>
        <strain evidence="9 10">ACCC10489</strain>
        <plasmid evidence="9 10">unnamed1</plasmid>
    </source>
</reference>
<evidence type="ECO:0000256" key="5">
    <source>
        <dbReference type="ARBA" id="ARBA00022989"/>
    </source>
</evidence>
<feature type="transmembrane region" description="Helical" evidence="7">
    <location>
        <begin position="142"/>
        <end position="161"/>
    </location>
</feature>
<evidence type="ECO:0000256" key="4">
    <source>
        <dbReference type="ARBA" id="ARBA00022692"/>
    </source>
</evidence>
<evidence type="ECO:0000256" key="2">
    <source>
        <dbReference type="ARBA" id="ARBA00022448"/>
    </source>
</evidence>
<dbReference type="AlphaFoldDB" id="A0A7H9BZK2"/>
<keyword evidence="9" id="KW-0614">Plasmid</keyword>
<dbReference type="Pfam" id="PF00528">
    <property type="entry name" value="BPD_transp_1"/>
    <property type="match status" value="1"/>
</dbReference>
<sequence>MKRYLIRYTFQFVPVLLIISLIVFGLVYMAGDPVQLMLPDSATPEEVANLRETLGLNRPFWVQYGVFLKNALTGDFGVSFRYHADAMSVVLDRLPASLGLGLLAMVFALAVSIPLGIWSALRRNTGIDLLITGASVACKAMPTFWLGLMLILIFSVTLQIFPVSGSGTVSHMILPAIALGGGTAAEITRLVRSNMLETLGQDYIRTARAKGLGEGAVIYRHALKNCLNPVITIITVQLPFLIGGSLITETVFAYPGVGQLLVQAVNARDMSIVQAGVFLIAILVIVMNMVGDILYRTVDKRIKY</sequence>
<feature type="transmembrane region" description="Helical" evidence="7">
    <location>
        <begin position="230"/>
        <end position="252"/>
    </location>
</feature>
<feature type="transmembrane region" description="Helical" evidence="7">
    <location>
        <begin position="98"/>
        <end position="121"/>
    </location>
</feature>
<dbReference type="InterPro" id="IPR000515">
    <property type="entry name" value="MetI-like"/>
</dbReference>
<dbReference type="PANTHER" id="PTHR43163">
    <property type="entry name" value="DIPEPTIDE TRANSPORT SYSTEM PERMEASE PROTEIN DPPB-RELATED"/>
    <property type="match status" value="1"/>
</dbReference>
<evidence type="ECO:0000256" key="6">
    <source>
        <dbReference type="ARBA" id="ARBA00023136"/>
    </source>
</evidence>
<dbReference type="InterPro" id="IPR045621">
    <property type="entry name" value="BPD_transp_1_N"/>
</dbReference>
<dbReference type="PROSITE" id="PS50928">
    <property type="entry name" value="ABC_TM1"/>
    <property type="match status" value="1"/>
</dbReference>
<name>A0A7H9BZK2_PARPN</name>
<gene>
    <name evidence="9" type="ORF">HYQ43_20275</name>
</gene>
<geneLocation type="plasmid" evidence="9 10">
    <name>unnamed1</name>
</geneLocation>
<dbReference type="Gene3D" id="1.10.3720.10">
    <property type="entry name" value="MetI-like"/>
    <property type="match status" value="1"/>
</dbReference>
<feature type="transmembrane region" description="Helical" evidence="7">
    <location>
        <begin position="272"/>
        <end position="295"/>
    </location>
</feature>
<dbReference type="Proteomes" id="UP000509322">
    <property type="component" value="Plasmid unnamed1"/>
</dbReference>
<accession>A0A7H9BZK2</accession>
<comment type="subcellular location">
    <subcellularLocation>
        <location evidence="1 7">Cell membrane</location>
        <topology evidence="1 7">Multi-pass membrane protein</topology>
    </subcellularLocation>
</comment>
<keyword evidence="3" id="KW-1003">Cell membrane</keyword>
<dbReference type="Pfam" id="PF19300">
    <property type="entry name" value="BPD_transp_1_N"/>
    <property type="match status" value="1"/>
</dbReference>
<dbReference type="InterPro" id="IPR035906">
    <property type="entry name" value="MetI-like_sf"/>
</dbReference>